<feature type="signal peptide" evidence="7">
    <location>
        <begin position="1"/>
        <end position="22"/>
    </location>
</feature>
<evidence type="ECO:0000259" key="8">
    <source>
        <dbReference type="Pfam" id="PF13886"/>
    </source>
</evidence>
<dbReference type="InterPro" id="IPR025256">
    <property type="entry name" value="TM7S3/TM198-like_dom"/>
</dbReference>
<dbReference type="OrthoDB" id="102260at2759"/>
<evidence type="ECO:0000256" key="3">
    <source>
        <dbReference type="ARBA" id="ARBA00022989"/>
    </source>
</evidence>
<feature type="compositionally biased region" description="Polar residues" evidence="5">
    <location>
        <begin position="838"/>
        <end position="855"/>
    </location>
</feature>
<evidence type="ECO:0000256" key="4">
    <source>
        <dbReference type="ARBA" id="ARBA00023136"/>
    </source>
</evidence>
<dbReference type="PANTHER" id="PTHR39469">
    <property type="entry name" value="CHROMOSOME 1, WHOLE GENOME SHOTGUN SEQUENCE"/>
    <property type="match status" value="1"/>
</dbReference>
<feature type="compositionally biased region" description="Low complexity" evidence="5">
    <location>
        <begin position="37"/>
        <end position="96"/>
    </location>
</feature>
<feature type="region of interest" description="Disordered" evidence="5">
    <location>
        <begin position="577"/>
        <end position="696"/>
    </location>
</feature>
<feature type="compositionally biased region" description="Low complexity" evidence="5">
    <location>
        <begin position="817"/>
        <end position="837"/>
    </location>
</feature>
<feature type="transmembrane region" description="Helical" evidence="6">
    <location>
        <begin position="117"/>
        <end position="138"/>
    </location>
</feature>
<feature type="transmembrane region" description="Helical" evidence="6">
    <location>
        <begin position="203"/>
        <end position="219"/>
    </location>
</feature>
<keyword evidence="7" id="KW-0732">Signal</keyword>
<feature type="region of interest" description="Disordered" evidence="5">
    <location>
        <begin position="714"/>
        <end position="948"/>
    </location>
</feature>
<evidence type="ECO:0000256" key="5">
    <source>
        <dbReference type="SAM" id="MobiDB-lite"/>
    </source>
</evidence>
<feature type="compositionally biased region" description="Polar residues" evidence="5">
    <location>
        <begin position="546"/>
        <end position="555"/>
    </location>
</feature>
<feature type="compositionally biased region" description="Polar residues" evidence="5">
    <location>
        <begin position="642"/>
        <end position="667"/>
    </location>
</feature>
<feature type="region of interest" description="Disordered" evidence="5">
    <location>
        <begin position="503"/>
        <end position="560"/>
    </location>
</feature>
<feature type="compositionally biased region" description="Polar residues" evidence="5">
    <location>
        <begin position="763"/>
        <end position="795"/>
    </location>
</feature>
<evidence type="ECO:0000256" key="7">
    <source>
        <dbReference type="SAM" id="SignalP"/>
    </source>
</evidence>
<feature type="domain" description="TM7S3/TM198-like" evidence="8">
    <location>
        <begin position="125"/>
        <end position="328"/>
    </location>
</feature>
<feature type="compositionally biased region" description="Basic and acidic residues" evidence="5">
    <location>
        <begin position="714"/>
        <end position="725"/>
    </location>
</feature>
<dbReference type="EMBL" id="KZ805303">
    <property type="protein sequence ID" value="PVI07623.1"/>
    <property type="molecule type" value="Genomic_DNA"/>
</dbReference>
<evidence type="ECO:0000256" key="2">
    <source>
        <dbReference type="ARBA" id="ARBA00022692"/>
    </source>
</evidence>
<dbReference type="PANTHER" id="PTHR39469:SF1">
    <property type="entry name" value="DUF4203 DOMAIN-CONTAINING PROTEIN"/>
    <property type="match status" value="1"/>
</dbReference>
<accession>A0A2V1EAR8</accession>
<dbReference type="Pfam" id="PF13886">
    <property type="entry name" value="TM7S3_TM198"/>
    <property type="match status" value="1"/>
</dbReference>
<sequence>MRSNRFLLLLCAIVLCFYSVAAAPQFQLIRRQDDNTARPAPTASESSRATSTSARERSSSTQVSSSSSSSNPKETSSATPASSSALATTTTSNAPSVTVSQSPVTGPSHGLPNQPKITPALGMAGVIFIISGAVYAVIGIKNKWLYVFTSAAYLTGLAVTVLIVYLMSPPVSNAVQGAFFVAACLSGLIFGALALVFADITDGLGCMLGGFCLSMWLLTLKEGGLIESPGGRAVLIGCMTIAGYGLSWSHYTREYGLIACISFAGSTIVMLGIDCFSRAGLKEFWLYLWNLNPDVFPLYTNTYPMTRGMKAELAGTIILAIFGIVSQLRVWKLVKEHREKSTSQELERARDQELEEEERGRKIEDKFQEERAQWEATYNQKNSHDSGSEDSIRDEKSMHAKDGETFVNKKDGSVKSVRKETAVTVTVLNENEIEQIDESGKPLPQPPDAVHLGSGKASDIGSVRTSTDTAARSQISRITRQSLQPSAPPPPVVVPLPFKIPQEEDAKSQVSDNASVSAVPDVEDDLETNQQSVSKRISDMSGMRRMSTNRQSSAHFESEEAVCSFPIEADRASSVAATLDDEMSVRELSRPASLVLDEPAEEGNGEASHKDAENSTQSKEDASGDQTGEAAPSKAIVPGESLTISTDPKQAVPQTTNPQPDSDTSSKTNDKEEKGSSQDSLAPEQVDSATGSFENLLPTDFSKVAHAFRVNEWSKHLSSAEKPDMDQIPEPGSPGIKVDTERPAPVSDELTRPLSVHKRSSKRISSGTTNTTAFVRSNSDASMYSQATRPTSVYRSASGVAGGAISRSGSQVHIRPSRNSRTSSAAAPAPFSTNPNTLMSQRETLMRNRPSSQSFAPLPGAASSPNHMANDEEMTLSQRKRALQHHHQKPPSASQKWQQRTSRSPVPPPNPYHHPNNTTSTNPSQIHIAPNFNSHPPQRNRNSATDQKREDLLAGWRQSINNANAALHGGQVGGAGGGVGVAGGGIGNDEQRRAALIQAKRQKEAEEHQREVMAMQRESRMLGMMRSGEMLGAHREALRRLQQSAAK</sequence>
<comment type="subcellular location">
    <subcellularLocation>
        <location evidence="1">Membrane</location>
        <topology evidence="1">Multi-pass membrane protein</topology>
    </subcellularLocation>
</comment>
<feature type="chain" id="PRO_5015843039" description="TM7S3/TM198-like domain-containing protein" evidence="7">
    <location>
        <begin position="23"/>
        <end position="1047"/>
    </location>
</feature>
<feature type="transmembrane region" description="Helical" evidence="6">
    <location>
        <begin position="174"/>
        <end position="196"/>
    </location>
</feature>
<reference evidence="9 10" key="1">
    <citation type="journal article" date="2018" name="Sci. Rep.">
        <title>Comparative genomics provides insights into the lifestyle and reveals functional heterogeneity of dark septate endophytic fungi.</title>
        <authorList>
            <person name="Knapp D.G."/>
            <person name="Nemeth J.B."/>
            <person name="Barry K."/>
            <person name="Hainaut M."/>
            <person name="Henrissat B."/>
            <person name="Johnson J."/>
            <person name="Kuo A."/>
            <person name="Lim J.H.P."/>
            <person name="Lipzen A."/>
            <person name="Nolan M."/>
            <person name="Ohm R.A."/>
            <person name="Tamas L."/>
            <person name="Grigoriev I.V."/>
            <person name="Spatafora J.W."/>
            <person name="Nagy L.G."/>
            <person name="Kovacs G.M."/>
        </authorList>
    </citation>
    <scope>NUCLEOTIDE SEQUENCE [LARGE SCALE GENOMIC DNA]</scope>
    <source>
        <strain evidence="9 10">DSE2036</strain>
    </source>
</reference>
<dbReference type="Proteomes" id="UP000244855">
    <property type="component" value="Unassembled WGS sequence"/>
</dbReference>
<feature type="region of interest" description="Disordered" evidence="5">
    <location>
        <begin position="34"/>
        <end position="112"/>
    </location>
</feature>
<feature type="compositionally biased region" description="Low complexity" evidence="5">
    <location>
        <begin position="913"/>
        <end position="924"/>
    </location>
</feature>
<keyword evidence="10" id="KW-1185">Reference proteome</keyword>
<feature type="region of interest" description="Disordered" evidence="5">
    <location>
        <begin position="437"/>
        <end position="471"/>
    </location>
</feature>
<dbReference type="AlphaFoldDB" id="A0A2V1EAR8"/>
<evidence type="ECO:0000313" key="9">
    <source>
        <dbReference type="EMBL" id="PVI07623.1"/>
    </source>
</evidence>
<keyword evidence="3 6" id="KW-1133">Transmembrane helix</keyword>
<evidence type="ECO:0000256" key="6">
    <source>
        <dbReference type="SAM" id="Phobius"/>
    </source>
</evidence>
<feature type="compositionally biased region" description="Polar residues" evidence="5">
    <location>
        <begin position="931"/>
        <end position="945"/>
    </location>
</feature>
<feature type="compositionally biased region" description="Basic and acidic residues" evidence="5">
    <location>
        <begin position="342"/>
        <end position="373"/>
    </location>
</feature>
<feature type="region of interest" description="Disordered" evidence="5">
    <location>
        <begin position="478"/>
        <end position="497"/>
    </location>
</feature>
<dbReference type="STRING" id="97972.A0A2V1EAR8"/>
<protein>
    <recommendedName>
        <fullName evidence="8">TM7S3/TM198-like domain-containing protein</fullName>
    </recommendedName>
</protein>
<feature type="transmembrane region" description="Helical" evidence="6">
    <location>
        <begin position="231"/>
        <end position="248"/>
    </location>
</feature>
<keyword evidence="2 6" id="KW-0812">Transmembrane</keyword>
<evidence type="ECO:0000256" key="1">
    <source>
        <dbReference type="ARBA" id="ARBA00004141"/>
    </source>
</evidence>
<organism evidence="9 10">
    <name type="scientific">Periconia macrospinosa</name>
    <dbReference type="NCBI Taxonomy" id="97972"/>
    <lineage>
        <taxon>Eukaryota</taxon>
        <taxon>Fungi</taxon>
        <taxon>Dikarya</taxon>
        <taxon>Ascomycota</taxon>
        <taxon>Pezizomycotina</taxon>
        <taxon>Dothideomycetes</taxon>
        <taxon>Pleosporomycetidae</taxon>
        <taxon>Pleosporales</taxon>
        <taxon>Massarineae</taxon>
        <taxon>Periconiaceae</taxon>
        <taxon>Periconia</taxon>
    </lineage>
</organism>
<proteinExistence type="predicted"/>
<feature type="compositionally biased region" description="Basic and acidic residues" evidence="5">
    <location>
        <begin position="382"/>
        <end position="404"/>
    </location>
</feature>
<gene>
    <name evidence="9" type="ORF">DM02DRAFT_285460</name>
</gene>
<feature type="transmembrane region" description="Helical" evidence="6">
    <location>
        <begin position="145"/>
        <end position="168"/>
    </location>
</feature>
<evidence type="ECO:0000313" key="10">
    <source>
        <dbReference type="Proteomes" id="UP000244855"/>
    </source>
</evidence>
<dbReference type="GO" id="GO:0016020">
    <property type="term" value="C:membrane"/>
    <property type="evidence" value="ECO:0007669"/>
    <property type="project" value="UniProtKB-SubCell"/>
</dbReference>
<feature type="region of interest" description="Disordered" evidence="5">
    <location>
        <begin position="342"/>
        <end position="404"/>
    </location>
</feature>
<feature type="transmembrane region" description="Helical" evidence="6">
    <location>
        <begin position="255"/>
        <end position="273"/>
    </location>
</feature>
<feature type="compositionally biased region" description="Basic residues" evidence="5">
    <location>
        <begin position="878"/>
        <end position="889"/>
    </location>
</feature>
<feature type="compositionally biased region" description="Basic and acidic residues" evidence="5">
    <location>
        <begin position="607"/>
        <end position="622"/>
    </location>
</feature>
<keyword evidence="4 6" id="KW-0472">Membrane</keyword>
<name>A0A2V1EAR8_9PLEO</name>